<proteinExistence type="predicted"/>
<organism evidence="8">
    <name type="scientific">hydrothermal vent metagenome</name>
    <dbReference type="NCBI Taxonomy" id="652676"/>
    <lineage>
        <taxon>unclassified sequences</taxon>
        <taxon>metagenomes</taxon>
        <taxon>ecological metagenomes</taxon>
    </lineage>
</organism>
<dbReference type="GO" id="GO:0046872">
    <property type="term" value="F:metal ion binding"/>
    <property type="evidence" value="ECO:0007669"/>
    <property type="project" value="UniProtKB-KW"/>
</dbReference>
<dbReference type="GO" id="GO:0006308">
    <property type="term" value="P:DNA catabolic process"/>
    <property type="evidence" value="ECO:0007669"/>
    <property type="project" value="InterPro"/>
</dbReference>
<dbReference type="GO" id="GO:0003676">
    <property type="term" value="F:nucleic acid binding"/>
    <property type="evidence" value="ECO:0007669"/>
    <property type="project" value="InterPro"/>
</dbReference>
<keyword evidence="7" id="KW-0812">Transmembrane</keyword>
<sequence length="307" mass="35519">MRIAIRKRFVKYKLTHTMRCRIEFYYFLIIALVLPKIVCGWGYDAHQRINWSAATIIPGVFGKYVRSNRQELTQYAVVADYIKSSDSNEAPRHYIDADLYDNFPFDSLSGSLVDLESKYGKDVVDKWGYGPWAIDETCSRVIYMLKNKRWDEAIFHMSTLGHYISDIHVPLHVVENYNGQLTGNDGIHFRWESRMVDEHVKSIRPTGPLPLVSGSVVDFSMNIVRESYVTMQQILNADTKARKLLSSSEQQQLNSYDILPFEGPYLQSLYDQTADLVQDRIEMAVLRIAAMWVYCWNEAGQPPPPKR</sequence>
<evidence type="ECO:0000313" key="8">
    <source>
        <dbReference type="EMBL" id="CUV10363.1"/>
    </source>
</evidence>
<evidence type="ECO:0000256" key="7">
    <source>
        <dbReference type="SAM" id="Phobius"/>
    </source>
</evidence>
<evidence type="ECO:0000256" key="1">
    <source>
        <dbReference type="ARBA" id="ARBA00022722"/>
    </source>
</evidence>
<dbReference type="InterPro" id="IPR008947">
    <property type="entry name" value="PLipase_C/P1_nuclease_dom_sf"/>
</dbReference>
<evidence type="ECO:0000256" key="2">
    <source>
        <dbReference type="ARBA" id="ARBA00022723"/>
    </source>
</evidence>
<keyword evidence="3" id="KW-0255">Endonuclease</keyword>
<dbReference type="AlphaFoldDB" id="A0A160VI43"/>
<evidence type="ECO:0000256" key="3">
    <source>
        <dbReference type="ARBA" id="ARBA00022759"/>
    </source>
</evidence>
<dbReference type="Gene3D" id="1.10.575.10">
    <property type="entry name" value="P1 Nuclease"/>
    <property type="match status" value="1"/>
</dbReference>
<protein>
    <recommendedName>
        <fullName evidence="9">Phospholipase C/D domain-containing protein</fullName>
    </recommendedName>
</protein>
<keyword evidence="7" id="KW-0472">Membrane</keyword>
<keyword evidence="4" id="KW-0378">Hydrolase</keyword>
<reference evidence="8" key="1">
    <citation type="submission" date="2015-10" db="EMBL/GenBank/DDBJ databases">
        <authorList>
            <person name="Gilbert D.G."/>
        </authorList>
    </citation>
    <scope>NUCLEOTIDE SEQUENCE</scope>
</reference>
<dbReference type="GO" id="GO:0004519">
    <property type="term" value="F:endonuclease activity"/>
    <property type="evidence" value="ECO:0007669"/>
    <property type="project" value="UniProtKB-KW"/>
</dbReference>
<dbReference type="EMBL" id="FAXC01000405">
    <property type="protein sequence ID" value="CUV10363.1"/>
    <property type="molecule type" value="Genomic_DNA"/>
</dbReference>
<evidence type="ECO:0000256" key="5">
    <source>
        <dbReference type="ARBA" id="ARBA00023157"/>
    </source>
</evidence>
<evidence type="ECO:0000256" key="6">
    <source>
        <dbReference type="ARBA" id="ARBA00023180"/>
    </source>
</evidence>
<evidence type="ECO:0000256" key="4">
    <source>
        <dbReference type="ARBA" id="ARBA00022801"/>
    </source>
</evidence>
<keyword evidence="7" id="KW-1133">Transmembrane helix</keyword>
<accession>A0A160VI43</accession>
<keyword evidence="5" id="KW-1015">Disulfide bond</keyword>
<dbReference type="InterPro" id="IPR003154">
    <property type="entry name" value="S1/P1nuclease"/>
</dbReference>
<dbReference type="GO" id="GO:0016788">
    <property type="term" value="F:hydrolase activity, acting on ester bonds"/>
    <property type="evidence" value="ECO:0007669"/>
    <property type="project" value="InterPro"/>
</dbReference>
<name>A0A160VI43_9ZZZZ</name>
<evidence type="ECO:0008006" key="9">
    <source>
        <dbReference type="Google" id="ProtNLM"/>
    </source>
</evidence>
<dbReference type="SUPFAM" id="SSF48537">
    <property type="entry name" value="Phospholipase C/P1 nuclease"/>
    <property type="match status" value="1"/>
</dbReference>
<keyword evidence="6" id="KW-0325">Glycoprotein</keyword>
<feature type="transmembrane region" description="Helical" evidence="7">
    <location>
        <begin position="24"/>
        <end position="43"/>
    </location>
</feature>
<gene>
    <name evidence="8" type="ORF">MGWOODY_Mmi2203</name>
</gene>
<dbReference type="Pfam" id="PF02265">
    <property type="entry name" value="S1-P1_nuclease"/>
    <property type="match status" value="1"/>
</dbReference>
<keyword evidence="1" id="KW-0540">Nuclease</keyword>
<keyword evidence="2" id="KW-0479">Metal-binding</keyword>